<comment type="caution">
    <text evidence="1">The sequence shown here is derived from an EMBL/GenBank/DDBJ whole genome shotgun (WGS) entry which is preliminary data.</text>
</comment>
<sequence length="291" mass="31891">MNDSYRSSDELKSKVKQWLVATGYPLEMRVATVFRARNPMMLTQGGHYLDPSTGGVRETDIEVLWMQMTERLAILALYVIVECKAGDQPWVLFADPDTQEYIEVGYYNFAVSASAEPDDDRLVGSVHDQILGHGAPLFEGPTPACYGIVQMKGRPNSADKGDERNEAYDAVRQAASGAVGALRDLKPSTEPPSLHYAVPVVVTTHPLYISSLDAEGEVVVEPTDSGCLLVRPAGSADSILVHVLHESGLERWADLCEETASAFEGVELHDGRVLRPARKARRLVRRIAGRS</sequence>
<dbReference type="Proteomes" id="UP001500457">
    <property type="component" value="Unassembled WGS sequence"/>
</dbReference>
<organism evidence="1 2">
    <name type="scientific">Actinomycetospora straminea</name>
    <dbReference type="NCBI Taxonomy" id="663607"/>
    <lineage>
        <taxon>Bacteria</taxon>
        <taxon>Bacillati</taxon>
        <taxon>Actinomycetota</taxon>
        <taxon>Actinomycetes</taxon>
        <taxon>Pseudonocardiales</taxon>
        <taxon>Pseudonocardiaceae</taxon>
        <taxon>Actinomycetospora</taxon>
    </lineage>
</organism>
<evidence type="ECO:0000313" key="2">
    <source>
        <dbReference type="Proteomes" id="UP001500457"/>
    </source>
</evidence>
<name>A0ABP9EGC3_9PSEU</name>
<gene>
    <name evidence="1" type="ORF">GCM10023203_27240</name>
</gene>
<dbReference type="EMBL" id="BAABHQ010000006">
    <property type="protein sequence ID" value="GAA4875612.1"/>
    <property type="molecule type" value="Genomic_DNA"/>
</dbReference>
<reference evidence="2" key="1">
    <citation type="journal article" date="2019" name="Int. J. Syst. Evol. Microbiol.">
        <title>The Global Catalogue of Microorganisms (GCM) 10K type strain sequencing project: providing services to taxonomists for standard genome sequencing and annotation.</title>
        <authorList>
            <consortium name="The Broad Institute Genomics Platform"/>
            <consortium name="The Broad Institute Genome Sequencing Center for Infectious Disease"/>
            <person name="Wu L."/>
            <person name="Ma J."/>
        </authorList>
    </citation>
    <scope>NUCLEOTIDE SEQUENCE [LARGE SCALE GENOMIC DNA]</scope>
    <source>
        <strain evidence="2">JCM 17983</strain>
    </source>
</reference>
<evidence type="ECO:0000313" key="1">
    <source>
        <dbReference type="EMBL" id="GAA4875612.1"/>
    </source>
</evidence>
<keyword evidence="2" id="KW-1185">Reference proteome</keyword>
<dbReference type="RefSeq" id="WP_274232905.1">
    <property type="nucleotide sequence ID" value="NZ_BAABHQ010000006.1"/>
</dbReference>
<protein>
    <submittedName>
        <fullName evidence="1">Uncharacterized protein</fullName>
    </submittedName>
</protein>
<proteinExistence type="predicted"/>
<accession>A0ABP9EGC3</accession>